<evidence type="ECO:0008006" key="4">
    <source>
        <dbReference type="Google" id="ProtNLM"/>
    </source>
</evidence>
<protein>
    <recommendedName>
        <fullName evidence="4">TraB/GumN family protein</fullName>
    </recommendedName>
</protein>
<proteinExistence type="predicted"/>
<accession>A0A1G1STW6</accession>
<dbReference type="Proteomes" id="UP000176294">
    <property type="component" value="Unassembled WGS sequence"/>
</dbReference>
<dbReference type="OrthoDB" id="661563at2"/>
<evidence type="ECO:0000313" key="3">
    <source>
        <dbReference type="Proteomes" id="UP000176294"/>
    </source>
</evidence>
<dbReference type="STRING" id="1908237.BEN47_05280"/>
<feature type="chain" id="PRO_5009578329" description="TraB/GumN family protein" evidence="1">
    <location>
        <begin position="20"/>
        <end position="281"/>
    </location>
</feature>
<dbReference type="RefSeq" id="WP_070730430.1">
    <property type="nucleotide sequence ID" value="NZ_MDZB01000153.1"/>
</dbReference>
<dbReference type="InterPro" id="IPR043749">
    <property type="entry name" value="DUF5694"/>
</dbReference>
<name>A0A1G1STW6_9BACT</name>
<sequence>MKQIFFFLLSFAFVTTGFAQPNKSDILLLGTFHFNNPGADLAKVKTFDVMTPKVQAELENVAQKISVFHPDKIFVEWAWDEQAGLDELYKAYLGGQYEQYVTTKYDKNRHDFFLKNEIIQLAFRAGKKTKLTRIHALDYRKIPLPFDSVMNAMKAANQTALLRKVQDASSELEARQNKKIETYTLTQLLLDTNTKEELAFNKSLYIDILNRAGKTDNFAGAFLVSEWYRRNLYMYSLVQKNMTAPDDKALVLVGSGHAAMMKEFIESDQQFRLKELKDVLK</sequence>
<keyword evidence="1" id="KW-0732">Signal</keyword>
<dbReference type="Pfam" id="PF18950">
    <property type="entry name" value="DUF5694"/>
    <property type="match status" value="1"/>
</dbReference>
<keyword evidence="3" id="KW-1185">Reference proteome</keyword>
<evidence type="ECO:0000256" key="1">
    <source>
        <dbReference type="SAM" id="SignalP"/>
    </source>
</evidence>
<dbReference type="AlphaFoldDB" id="A0A1G1STW6"/>
<gene>
    <name evidence="2" type="ORF">BEN47_05280</name>
</gene>
<organism evidence="2 3">
    <name type="scientific">Hymenobacter lapidarius</name>
    <dbReference type="NCBI Taxonomy" id="1908237"/>
    <lineage>
        <taxon>Bacteria</taxon>
        <taxon>Pseudomonadati</taxon>
        <taxon>Bacteroidota</taxon>
        <taxon>Cytophagia</taxon>
        <taxon>Cytophagales</taxon>
        <taxon>Hymenobacteraceae</taxon>
        <taxon>Hymenobacter</taxon>
    </lineage>
</organism>
<comment type="caution">
    <text evidence="2">The sequence shown here is derived from an EMBL/GenBank/DDBJ whole genome shotgun (WGS) entry which is preliminary data.</text>
</comment>
<feature type="signal peptide" evidence="1">
    <location>
        <begin position="1"/>
        <end position="19"/>
    </location>
</feature>
<evidence type="ECO:0000313" key="2">
    <source>
        <dbReference type="EMBL" id="OGX82031.1"/>
    </source>
</evidence>
<dbReference type="EMBL" id="MDZB01000153">
    <property type="protein sequence ID" value="OGX82031.1"/>
    <property type="molecule type" value="Genomic_DNA"/>
</dbReference>
<reference evidence="2 3" key="1">
    <citation type="submission" date="2016-08" db="EMBL/GenBank/DDBJ databases">
        <title>Hymenobacter coccineus sp. nov., Hymenobacter lapidarius sp. nov. and Hymenobacter glacialis sp. nov., isolated from Antarctic soil.</title>
        <authorList>
            <person name="Sedlacek I."/>
            <person name="Kralova S."/>
            <person name="Kyrova K."/>
            <person name="Maslanova I."/>
            <person name="Stankova E."/>
            <person name="Vrbovska V."/>
            <person name="Nemec M."/>
            <person name="Bartak M."/>
            <person name="Svec P."/>
            <person name="Busse H.-J."/>
            <person name="Pantucek R."/>
        </authorList>
    </citation>
    <scope>NUCLEOTIDE SEQUENCE [LARGE SCALE GENOMIC DNA]</scope>
    <source>
        <strain evidence="2 3">CCM 8643</strain>
    </source>
</reference>